<feature type="domain" description="Histidine kinase" evidence="14">
    <location>
        <begin position="845"/>
        <end position="1072"/>
    </location>
</feature>
<dbReference type="Gene3D" id="3.30.450.270">
    <property type="match status" value="1"/>
</dbReference>
<dbReference type="PROSITE" id="PS50110">
    <property type="entry name" value="RESPONSE_REGULATORY"/>
    <property type="match status" value="1"/>
</dbReference>
<dbReference type="SMART" id="SM00388">
    <property type="entry name" value="HisKA"/>
    <property type="match status" value="1"/>
</dbReference>
<dbReference type="Gene3D" id="3.30.450.20">
    <property type="entry name" value="PAS domain"/>
    <property type="match status" value="2"/>
</dbReference>
<dbReference type="CDD" id="cd00082">
    <property type="entry name" value="HisKA"/>
    <property type="match status" value="1"/>
</dbReference>
<dbReference type="Pfam" id="PF00072">
    <property type="entry name" value="Response_reg"/>
    <property type="match status" value="1"/>
</dbReference>
<keyword evidence="17" id="KW-1185">Reference proteome</keyword>
<feature type="region of interest" description="Disordered" evidence="12">
    <location>
        <begin position="412"/>
        <end position="443"/>
    </location>
</feature>
<dbReference type="InterPro" id="IPR013654">
    <property type="entry name" value="PAS_2"/>
</dbReference>
<dbReference type="EMBL" id="CACVBS010000033">
    <property type="protein sequence ID" value="CAA7261458.1"/>
    <property type="molecule type" value="Genomic_DNA"/>
</dbReference>
<keyword evidence="2 11" id="KW-0597">Phosphoprotein</keyword>
<dbReference type="GO" id="GO:0009584">
    <property type="term" value="P:detection of visible light"/>
    <property type="evidence" value="ECO:0007669"/>
    <property type="project" value="InterPro"/>
</dbReference>
<dbReference type="Gene3D" id="3.40.50.2300">
    <property type="match status" value="1"/>
</dbReference>
<dbReference type="PRINTS" id="PR00344">
    <property type="entry name" value="BCTRLSENSOR"/>
</dbReference>
<keyword evidence="6" id="KW-0418">Kinase</keyword>
<organism evidence="16 17">
    <name type="scientific">Cyclocybe aegerita</name>
    <name type="common">Black poplar mushroom</name>
    <name type="synonym">Agrocybe aegerita</name>
    <dbReference type="NCBI Taxonomy" id="1973307"/>
    <lineage>
        <taxon>Eukaryota</taxon>
        <taxon>Fungi</taxon>
        <taxon>Dikarya</taxon>
        <taxon>Basidiomycota</taxon>
        <taxon>Agaricomycotina</taxon>
        <taxon>Agaricomycetes</taxon>
        <taxon>Agaricomycetidae</taxon>
        <taxon>Agaricales</taxon>
        <taxon>Agaricineae</taxon>
        <taxon>Bolbitiaceae</taxon>
        <taxon>Cyclocybe</taxon>
    </lineage>
</organism>
<keyword evidence="8" id="KW-0157">Chromophore</keyword>
<dbReference type="CDD" id="cd17546">
    <property type="entry name" value="REC_hyHK_CKI1_RcsC-like"/>
    <property type="match status" value="1"/>
</dbReference>
<evidence type="ECO:0000256" key="10">
    <source>
        <dbReference type="ARBA" id="ARBA00023170"/>
    </source>
</evidence>
<feature type="region of interest" description="Disordered" evidence="12">
    <location>
        <begin position="1079"/>
        <end position="1149"/>
    </location>
</feature>
<evidence type="ECO:0000256" key="11">
    <source>
        <dbReference type="PROSITE-ProRule" id="PRU00169"/>
    </source>
</evidence>
<dbReference type="SUPFAM" id="SSF55785">
    <property type="entry name" value="PYP-like sensor domain (PAS domain)"/>
    <property type="match status" value="1"/>
</dbReference>
<dbReference type="InterPro" id="IPR013515">
    <property type="entry name" value="Phytochrome_cen-reg"/>
</dbReference>
<dbReference type="InterPro" id="IPR036890">
    <property type="entry name" value="HATPase_C_sf"/>
</dbReference>
<dbReference type="Gene3D" id="1.10.287.130">
    <property type="match status" value="1"/>
</dbReference>
<dbReference type="OrthoDB" id="2015534at2759"/>
<dbReference type="InterPro" id="IPR035965">
    <property type="entry name" value="PAS-like_dom_sf"/>
</dbReference>
<keyword evidence="9" id="KW-0902">Two-component regulatory system</keyword>
<dbReference type="GO" id="GO:0005524">
    <property type="term" value="F:ATP binding"/>
    <property type="evidence" value="ECO:0007669"/>
    <property type="project" value="UniProtKB-KW"/>
</dbReference>
<evidence type="ECO:0000256" key="8">
    <source>
        <dbReference type="ARBA" id="ARBA00022991"/>
    </source>
</evidence>
<keyword evidence="5" id="KW-0547">Nucleotide-binding</keyword>
<dbReference type="SUPFAM" id="SSF55874">
    <property type="entry name" value="ATPase domain of HSP90 chaperone/DNA topoisomerase II/histidine kinase"/>
    <property type="match status" value="1"/>
</dbReference>
<evidence type="ECO:0000259" key="13">
    <source>
        <dbReference type="PROSITE" id="PS50046"/>
    </source>
</evidence>
<dbReference type="InterPro" id="IPR003661">
    <property type="entry name" value="HisK_dim/P_dom"/>
</dbReference>
<dbReference type="InterPro" id="IPR003594">
    <property type="entry name" value="HATPase_dom"/>
</dbReference>
<feature type="compositionally biased region" description="Low complexity" evidence="12">
    <location>
        <begin position="1079"/>
        <end position="1128"/>
    </location>
</feature>
<dbReference type="GO" id="GO:0006355">
    <property type="term" value="P:regulation of DNA-templated transcription"/>
    <property type="evidence" value="ECO:0007669"/>
    <property type="project" value="InterPro"/>
</dbReference>
<keyword evidence="4" id="KW-0808">Transferase</keyword>
<feature type="region of interest" description="Disordered" evidence="12">
    <location>
        <begin position="304"/>
        <end position="353"/>
    </location>
</feature>
<protein>
    <recommendedName>
        <fullName evidence="18">Phytochrome</fullName>
    </recommendedName>
</protein>
<feature type="region of interest" description="Disordered" evidence="12">
    <location>
        <begin position="33"/>
        <end position="115"/>
    </location>
</feature>
<dbReference type="InterPro" id="IPR003018">
    <property type="entry name" value="GAF"/>
</dbReference>
<evidence type="ECO:0000259" key="15">
    <source>
        <dbReference type="PROSITE" id="PS50110"/>
    </source>
</evidence>
<feature type="domain" description="Phytochrome chromophore attachment site" evidence="13">
    <location>
        <begin position="471"/>
        <end position="633"/>
    </location>
</feature>
<dbReference type="SMART" id="SM00065">
    <property type="entry name" value="GAF"/>
    <property type="match status" value="1"/>
</dbReference>
<dbReference type="SMART" id="SM00448">
    <property type="entry name" value="REC"/>
    <property type="match status" value="1"/>
</dbReference>
<dbReference type="SUPFAM" id="SSF55781">
    <property type="entry name" value="GAF domain-like"/>
    <property type="match status" value="2"/>
</dbReference>
<dbReference type="InterPro" id="IPR036097">
    <property type="entry name" value="HisK_dim/P_sf"/>
</dbReference>
<dbReference type="Pfam" id="PF08446">
    <property type="entry name" value="PAS_2"/>
    <property type="match status" value="1"/>
</dbReference>
<dbReference type="SUPFAM" id="SSF52172">
    <property type="entry name" value="CheY-like"/>
    <property type="match status" value="1"/>
</dbReference>
<evidence type="ECO:0000256" key="4">
    <source>
        <dbReference type="ARBA" id="ARBA00022679"/>
    </source>
</evidence>
<dbReference type="SUPFAM" id="SSF47384">
    <property type="entry name" value="Homodimeric domain of signal transducing histidine kinase"/>
    <property type="match status" value="1"/>
</dbReference>
<evidence type="ECO:0000259" key="14">
    <source>
        <dbReference type="PROSITE" id="PS50109"/>
    </source>
</evidence>
<feature type="compositionally biased region" description="Low complexity" evidence="12">
    <location>
        <begin position="40"/>
        <end position="58"/>
    </location>
</feature>
<keyword evidence="10" id="KW-0675">Receptor</keyword>
<evidence type="ECO:0000256" key="6">
    <source>
        <dbReference type="ARBA" id="ARBA00022777"/>
    </source>
</evidence>
<keyword evidence="3" id="KW-0716">Sensory transduction</keyword>
<dbReference type="PANTHER" id="PTHR43065:SF10">
    <property type="entry name" value="PEROXIDE STRESS-ACTIVATED HISTIDINE KINASE MAK3"/>
    <property type="match status" value="1"/>
</dbReference>
<sequence>MWPAGYNTLDEEDVSIEPHLPFNLSEYGLVHLPPLPPTGSNSSRAPSTTSSGPRSGKSITTSDRNRLRKDELSSSSALTEANEIKDMAVRVTLPDTRPGSISSRQTGSDNALSGHAFSERSSSMASDEHYVSFKFQYREDDNGHHVAIGREGKLHRCEDEPIRTPGAVQGFGVLIAVDETEDTLVVRQVSENSTELLGLPPRYLFELECFTDTLPESQASVLWDHIQFLTEPQELEEEESTPHVFLLSGYGAPESVLPNEGDSEDGKRVWSCWCAVHRAHSSSGSLGLIVMEFELERDTLNPLYPPIPQQVSGVTSPATSQEGSSTEGSDRTLVESQLNPSNEHQNSDPFSLAGDCPNAMALANDAGTVIESSGYGFDRDECWRPTAEEIIDSTTSRAKPLPALERLRRMTRGIPSGAPGAPEVEPTGGGNSNGRDRRRRRRGQGGYAAVGMMDVFAVMAQINEQLGSAPNLDSFLKVVVGVIKDLTQFHRVLVYQFDELWNGQVVAELLDWSQSHDLYRGLHFPAGDIPAQARELYKINKVRILYDRAQCTARIVVRNKDDLESPLNMTYCYLRAMSPIHIQYLENMGVRASMSVSILAFGQLWGLITCHSYGIHGMRVSFPVRQMLRLLSQSISRNIERLSYAQRLHTRKLINTMVSENHPTGYIVSDADDLLSLFDADFGILVVGEGAKILGPNEHGQEILIMAEYLRLKQYDTIQASQAVINDFPDLQLTAGFEVIAGLLYVPLSSGGKDFIAFLRKGQPRQVHWAGKPYQEGKEKIAKLEPRKSFKIWSEIVAGRCKAWNDEQLETAGVLALVYGKFIDVWRQKENALQKTKLTNLLLSNASHEVRTPLNHIINYLEMALNGPLDVETRDNLSKSHAASKSLLFTINDLLDLTRMESGNETSFSEPFDLHFAIEEATCLYRKEAERRNIKFILDLQDSPKVVVGDAKKIRTVVQNLTANALKYTTSGSITVCCTTFGEPEGLRSTNQVAIEIIVADSGCGIAPEKLESIFREFEQVESSETRSNAIAGVGLGLAVVARIVEQLGGQLRVDSKLGEGSRFSFLIPLALSAGAASPLTGSSLSSQSSRSSPRIRSRPASFFSASGGKDVDSLVSALSSSHMSSPSRSEDIKPKEATRAKSRQLSSSGVFPVADSHIPVRPVKIDYFDQDIPFEDRKPTFPDPKIEIANVPRSFLPATPRRAFPEEESDSSILRVLVVEDNDINRTILAKRLTLNGYTVVNATNGQEGFDKVVADPTLDLILMDIQMPILDGFEATRRIRDFEEKEIKRNTASSVHRLSHTLNGRIPIFAVSASLLEDQREELVHHGVDGWILKPIDFKRFLNILKGVTDPEQRHRDAYRKGCNWEVGGWLQQHPGT</sequence>
<feature type="domain" description="Response regulatory" evidence="15">
    <location>
        <begin position="1216"/>
        <end position="1351"/>
    </location>
</feature>
<feature type="compositionally biased region" description="Basic and acidic residues" evidence="12">
    <location>
        <begin position="1129"/>
        <end position="1140"/>
    </location>
</feature>
<dbReference type="GO" id="GO:0000155">
    <property type="term" value="F:phosphorelay sensor kinase activity"/>
    <property type="evidence" value="ECO:0007669"/>
    <property type="project" value="InterPro"/>
</dbReference>
<gene>
    <name evidence="16" type="ORF">AAE3_LOCUS3782</name>
</gene>
<evidence type="ECO:0000256" key="9">
    <source>
        <dbReference type="ARBA" id="ARBA00023012"/>
    </source>
</evidence>
<dbReference type="GO" id="GO:0009881">
    <property type="term" value="F:photoreceptor activity"/>
    <property type="evidence" value="ECO:0007669"/>
    <property type="project" value="UniProtKB-KW"/>
</dbReference>
<dbReference type="InterPro" id="IPR005467">
    <property type="entry name" value="His_kinase_dom"/>
</dbReference>
<evidence type="ECO:0000313" key="17">
    <source>
        <dbReference type="Proteomes" id="UP000467700"/>
    </source>
</evidence>
<dbReference type="Pfam" id="PF01590">
    <property type="entry name" value="GAF"/>
    <property type="match status" value="1"/>
</dbReference>
<dbReference type="SMART" id="SM00387">
    <property type="entry name" value="HATPase_c"/>
    <property type="match status" value="1"/>
</dbReference>
<evidence type="ECO:0008006" key="18">
    <source>
        <dbReference type="Google" id="ProtNLM"/>
    </source>
</evidence>
<dbReference type="InterPro" id="IPR043150">
    <property type="entry name" value="Phytochrome_PHY_sf"/>
</dbReference>
<dbReference type="Pfam" id="PF02518">
    <property type="entry name" value="HATPase_c"/>
    <property type="match status" value="1"/>
</dbReference>
<dbReference type="InterPro" id="IPR011006">
    <property type="entry name" value="CheY-like_superfamily"/>
</dbReference>
<feature type="compositionally biased region" description="Polar residues" evidence="12">
    <location>
        <begin position="99"/>
        <end position="111"/>
    </location>
</feature>
<dbReference type="Gene3D" id="3.30.450.40">
    <property type="match status" value="1"/>
</dbReference>
<keyword evidence="7" id="KW-0067">ATP-binding</keyword>
<reference evidence="16 17" key="1">
    <citation type="submission" date="2020-01" db="EMBL/GenBank/DDBJ databases">
        <authorList>
            <person name="Gupta K D."/>
        </authorList>
    </citation>
    <scope>NUCLEOTIDE SEQUENCE [LARGE SCALE GENOMIC DNA]</scope>
</reference>
<dbReference type="InterPro" id="IPR001789">
    <property type="entry name" value="Sig_transdc_resp-reg_receiver"/>
</dbReference>
<dbReference type="Proteomes" id="UP000467700">
    <property type="component" value="Unassembled WGS sequence"/>
</dbReference>
<dbReference type="InterPro" id="IPR004358">
    <property type="entry name" value="Sig_transdc_His_kin-like_C"/>
</dbReference>
<dbReference type="Pfam" id="PF00360">
    <property type="entry name" value="PHY"/>
    <property type="match status" value="1"/>
</dbReference>
<evidence type="ECO:0000256" key="1">
    <source>
        <dbReference type="ARBA" id="ARBA00022543"/>
    </source>
</evidence>
<feature type="modified residue" description="4-aspartylphosphate" evidence="11">
    <location>
        <position position="1266"/>
    </location>
</feature>
<proteinExistence type="predicted"/>
<dbReference type="Pfam" id="PF00512">
    <property type="entry name" value="HisKA"/>
    <property type="match status" value="1"/>
</dbReference>
<dbReference type="PROSITE" id="PS50109">
    <property type="entry name" value="HIS_KIN"/>
    <property type="match status" value="1"/>
</dbReference>
<name>A0A8S0WXT5_CYCAE</name>
<evidence type="ECO:0000313" key="16">
    <source>
        <dbReference type="EMBL" id="CAA7261458.1"/>
    </source>
</evidence>
<evidence type="ECO:0000256" key="12">
    <source>
        <dbReference type="SAM" id="MobiDB-lite"/>
    </source>
</evidence>
<feature type="compositionally biased region" description="Polar residues" evidence="12">
    <location>
        <begin position="334"/>
        <end position="349"/>
    </location>
</feature>
<evidence type="ECO:0000256" key="7">
    <source>
        <dbReference type="ARBA" id="ARBA00022840"/>
    </source>
</evidence>
<accession>A0A8S0WXT5</accession>
<dbReference type="InterPro" id="IPR029016">
    <property type="entry name" value="GAF-like_dom_sf"/>
</dbReference>
<dbReference type="PROSITE" id="PS50046">
    <property type="entry name" value="PHYTOCHROME_2"/>
    <property type="match status" value="1"/>
</dbReference>
<evidence type="ECO:0000256" key="5">
    <source>
        <dbReference type="ARBA" id="ARBA00022741"/>
    </source>
</evidence>
<feature type="compositionally biased region" description="Polar residues" evidence="12">
    <location>
        <begin position="309"/>
        <end position="327"/>
    </location>
</feature>
<comment type="caution">
    <text evidence="16">The sequence shown here is derived from an EMBL/GenBank/DDBJ whole genome shotgun (WGS) entry which is preliminary data.</text>
</comment>
<feature type="compositionally biased region" description="Basic and acidic residues" evidence="12">
    <location>
        <begin position="63"/>
        <end position="72"/>
    </location>
</feature>
<dbReference type="InterPro" id="IPR016132">
    <property type="entry name" value="Phyto_chromo_attachment"/>
</dbReference>
<keyword evidence="1" id="KW-0600">Photoreceptor protein</keyword>
<evidence type="ECO:0000256" key="3">
    <source>
        <dbReference type="ARBA" id="ARBA00022606"/>
    </source>
</evidence>
<dbReference type="PANTHER" id="PTHR43065">
    <property type="entry name" value="SENSOR HISTIDINE KINASE"/>
    <property type="match status" value="1"/>
</dbReference>
<dbReference type="Gene3D" id="3.30.565.10">
    <property type="entry name" value="Histidine kinase-like ATPase, C-terminal domain"/>
    <property type="match status" value="1"/>
</dbReference>
<evidence type="ECO:0000256" key="2">
    <source>
        <dbReference type="ARBA" id="ARBA00022553"/>
    </source>
</evidence>